<evidence type="ECO:0000313" key="3">
    <source>
        <dbReference type="EMBL" id="MFH5227756.1"/>
    </source>
</evidence>
<comment type="caution">
    <text evidence="2">The sequence shown here is derived from an EMBL/GenBank/DDBJ whole genome shotgun (WGS) entry which is preliminary data.</text>
</comment>
<dbReference type="EMBL" id="JBIMSP010000002">
    <property type="protein sequence ID" value="MFH5240659.1"/>
    <property type="molecule type" value="Genomic_DNA"/>
</dbReference>
<feature type="domain" description="N-acetyltransferase" evidence="1">
    <location>
        <begin position="12"/>
        <end position="141"/>
    </location>
</feature>
<dbReference type="Pfam" id="PF13302">
    <property type="entry name" value="Acetyltransf_3"/>
    <property type="match status" value="1"/>
</dbReference>
<dbReference type="SUPFAM" id="SSF89796">
    <property type="entry name" value="CoA-transferase family III (CaiB/BaiF)"/>
    <property type="match status" value="1"/>
</dbReference>
<dbReference type="PANTHER" id="PTHR48228">
    <property type="entry name" value="SUCCINYL-COA--D-CITRAMALATE COA-TRANSFERASE"/>
    <property type="match status" value="1"/>
</dbReference>
<accession>A0ABW7JR49</accession>
<dbReference type="InterPro" id="IPR050509">
    <property type="entry name" value="CoA-transferase_III"/>
</dbReference>
<gene>
    <name evidence="4" type="ORF">ACHIPV_02025</name>
    <name evidence="2" type="ORF">ACHIPZ_19020</name>
    <name evidence="3" type="ORF">ACHIRB_04020</name>
</gene>
<proteinExistence type="predicted"/>
<name>A0ABW7JR49_9NOCA</name>
<keyword evidence="7" id="KW-1185">Reference proteome</keyword>
<dbReference type="Proteomes" id="UP001609176">
    <property type="component" value="Unassembled WGS sequence"/>
</dbReference>
<evidence type="ECO:0000313" key="7">
    <source>
        <dbReference type="Proteomes" id="UP001609219"/>
    </source>
</evidence>
<dbReference type="SUPFAM" id="SSF55729">
    <property type="entry name" value="Acyl-CoA N-acyltransferases (Nat)"/>
    <property type="match status" value="1"/>
</dbReference>
<evidence type="ECO:0000313" key="6">
    <source>
        <dbReference type="Proteomes" id="UP001609176"/>
    </source>
</evidence>
<evidence type="ECO:0000313" key="4">
    <source>
        <dbReference type="EMBL" id="MFH5240659.1"/>
    </source>
</evidence>
<organism evidence="2 5">
    <name type="scientific">Antrihabitans spumae</name>
    <dbReference type="NCBI Taxonomy" id="3373370"/>
    <lineage>
        <taxon>Bacteria</taxon>
        <taxon>Bacillati</taxon>
        <taxon>Actinomycetota</taxon>
        <taxon>Actinomycetes</taxon>
        <taxon>Mycobacteriales</taxon>
        <taxon>Nocardiaceae</taxon>
        <taxon>Antrihabitans</taxon>
    </lineage>
</organism>
<reference evidence="5 6" key="1">
    <citation type="submission" date="2024-10" db="EMBL/GenBank/DDBJ databases">
        <authorList>
            <person name="Riesco R."/>
        </authorList>
    </citation>
    <scope>NUCLEOTIDE SEQUENCE [LARGE SCALE GENOMIC DNA]</scope>
    <source>
        <strain evidence="4 6">NCIMB 15448</strain>
        <strain evidence="2 5">NCIMB 15449</strain>
        <strain evidence="3 7">NCIMB 15450</strain>
    </source>
</reference>
<dbReference type="Proteomes" id="UP001609219">
    <property type="component" value="Unassembled WGS sequence"/>
</dbReference>
<dbReference type="PANTHER" id="PTHR48228:SF4">
    <property type="entry name" value="BLR3030 PROTEIN"/>
    <property type="match status" value="1"/>
</dbReference>
<dbReference type="Gene3D" id="3.40.630.30">
    <property type="match status" value="1"/>
</dbReference>
<evidence type="ECO:0000313" key="5">
    <source>
        <dbReference type="Proteomes" id="UP001609175"/>
    </source>
</evidence>
<dbReference type="InterPro" id="IPR023606">
    <property type="entry name" value="CoA-Trfase_III_dom_1_sf"/>
</dbReference>
<dbReference type="GO" id="GO:0016746">
    <property type="term" value="F:acyltransferase activity"/>
    <property type="evidence" value="ECO:0007669"/>
    <property type="project" value="UniProtKB-KW"/>
</dbReference>
<dbReference type="EMBL" id="JBIMSO010000060">
    <property type="protein sequence ID" value="MFH5210279.1"/>
    <property type="molecule type" value="Genomic_DNA"/>
</dbReference>
<dbReference type="Pfam" id="PF02515">
    <property type="entry name" value="CoA_transf_3"/>
    <property type="match status" value="1"/>
</dbReference>
<dbReference type="EMBL" id="JBIMSN010000016">
    <property type="protein sequence ID" value="MFH5227756.1"/>
    <property type="molecule type" value="Genomic_DNA"/>
</dbReference>
<protein>
    <submittedName>
        <fullName evidence="2">GNAT family N-acetyltransferase</fullName>
        <ecNumber evidence="2">2.3.1.-</ecNumber>
    </submittedName>
</protein>
<dbReference type="RefSeq" id="WP_395115938.1">
    <property type="nucleotide sequence ID" value="NZ_JBIMSN010000016.1"/>
</dbReference>
<dbReference type="InterPro" id="IPR000182">
    <property type="entry name" value="GNAT_dom"/>
</dbReference>
<dbReference type="EC" id="2.3.1.-" evidence="2"/>
<keyword evidence="2" id="KW-0808">Transferase</keyword>
<evidence type="ECO:0000259" key="1">
    <source>
        <dbReference type="Pfam" id="PF13302"/>
    </source>
</evidence>
<evidence type="ECO:0000313" key="2">
    <source>
        <dbReference type="EMBL" id="MFH5210279.1"/>
    </source>
</evidence>
<dbReference type="InterPro" id="IPR003673">
    <property type="entry name" value="CoA-Trfase_fam_III"/>
</dbReference>
<dbReference type="Proteomes" id="UP001609175">
    <property type="component" value="Unassembled WGS sequence"/>
</dbReference>
<keyword evidence="2" id="KW-0012">Acyltransferase</keyword>
<dbReference type="Gene3D" id="3.40.50.10540">
    <property type="entry name" value="Crotonobetainyl-coa:carnitine coa-transferase, domain 1"/>
    <property type="match status" value="1"/>
</dbReference>
<dbReference type="InterPro" id="IPR016181">
    <property type="entry name" value="Acyl_CoA_acyltransferase"/>
</dbReference>
<sequence>MAASPNRIETPRLVLRRPVLGDADGLFAMLSDPKQFYYSPVPLVRDPMQVKHIIVDWDEQWDKGMRTYVVSRKSAVSEPIGFVNIGPDEELGGALMQNATGAGLGEEVMQALIPTLGLTRAWTLIDADVKPLIRLLEKFDFYVEKVLRRRPCHRLPTGKPRAVAHRAPGHRERSSQCLGDIGPWAGRRGFDSIVQAASGISLIEGTHTPGALPAQALDHATGYFLAAGIVDALTERLVEGRGRTVAAALARTANWLLTQPRSAELADTTQPGDDTLVTHAGLRTARPAAADYDDYAFPARPWGRDAATWNWG</sequence>